<gene>
    <name evidence="2" type="ORF">PAF17_04070</name>
</gene>
<feature type="domain" description="GSCFA" evidence="1">
    <location>
        <begin position="42"/>
        <end position="310"/>
    </location>
</feature>
<protein>
    <submittedName>
        <fullName evidence="2">GSCFA domain-containing protein</fullName>
    </submittedName>
</protein>
<proteinExistence type="predicted"/>
<dbReference type="RefSeq" id="WP_271887808.1">
    <property type="nucleotide sequence ID" value="NZ_JAQBIE010000004.1"/>
</dbReference>
<keyword evidence="3" id="KW-1185">Reference proteome</keyword>
<reference evidence="2" key="1">
    <citation type="submission" date="2022-12" db="EMBL/GenBank/DDBJ databases">
        <title>Paracoccus onchidii sp. nov., isolated from a marine invertebrate from the South China Sea.</title>
        <authorList>
            <person name="Xu S."/>
            <person name="Liu Z."/>
            <person name="Xu Y."/>
        </authorList>
    </citation>
    <scope>NUCLEOTIDE SEQUENCE</scope>
    <source>
        <strain evidence="2">Z330</strain>
    </source>
</reference>
<evidence type="ECO:0000259" key="1">
    <source>
        <dbReference type="Pfam" id="PF08885"/>
    </source>
</evidence>
<dbReference type="InterPro" id="IPR014982">
    <property type="entry name" value="GSCFA"/>
</dbReference>
<dbReference type="Pfam" id="PF08885">
    <property type="entry name" value="GSCFA"/>
    <property type="match status" value="1"/>
</dbReference>
<accession>A0ABT4ZCI7</accession>
<sequence>MAHPYSDLPSSAFWRHGVADAAADQLQDIHCPAFRLDEADCIATAGSCFAQHLGRALRDAGLTVLDGEPAPKGIAPDLAHRYGFGLYSGRYGNIYTARQMVQFLDEVAAGQPDPAHVWQRDGRYFDALRPGLEPNGLDSAQEVLAMRSSHLARVGATLRQADVFVFTLGLTEAWRCRATGRVYPTCPGVIAGSYDPELHEFVNFSYPQVQQDLIRLLERLQDFKAGMRLLLTVSPVPLTATASDSHVLPATQYSKATLRAAAGDMASAHEQVDYFPSYEIVTNPAARGRFYADDLRRVTDAGVATVMKAFLAAHGLNPADGRVRQVRTIADPVCEDAMLEAFGR</sequence>
<evidence type="ECO:0000313" key="2">
    <source>
        <dbReference type="EMBL" id="MDB6176678.1"/>
    </source>
</evidence>
<name>A0ABT4ZCI7_9RHOB</name>
<comment type="caution">
    <text evidence="2">The sequence shown here is derived from an EMBL/GenBank/DDBJ whole genome shotgun (WGS) entry which is preliminary data.</text>
</comment>
<organism evidence="2 3">
    <name type="scientific">Paracoccus onchidii</name>
    <dbReference type="NCBI Taxonomy" id="3017813"/>
    <lineage>
        <taxon>Bacteria</taxon>
        <taxon>Pseudomonadati</taxon>
        <taxon>Pseudomonadota</taxon>
        <taxon>Alphaproteobacteria</taxon>
        <taxon>Rhodobacterales</taxon>
        <taxon>Paracoccaceae</taxon>
        <taxon>Paracoccus</taxon>
    </lineage>
</organism>
<dbReference type="EMBL" id="JAQBIE010000004">
    <property type="protein sequence ID" value="MDB6176678.1"/>
    <property type="molecule type" value="Genomic_DNA"/>
</dbReference>
<evidence type="ECO:0000313" key="3">
    <source>
        <dbReference type="Proteomes" id="UP001165641"/>
    </source>
</evidence>
<dbReference type="Proteomes" id="UP001165641">
    <property type="component" value="Unassembled WGS sequence"/>
</dbReference>